<comment type="similarity">
    <text evidence="2">Belongs to the bacterial sugar transferase family.</text>
</comment>
<evidence type="ECO:0000259" key="8">
    <source>
        <dbReference type="Pfam" id="PF02397"/>
    </source>
</evidence>
<sequence>MNFKERGILHSNSSAISLAHRLLDLIVIAATAYIAGKVLSGIPMAPEHWMIVFLALLIFHFLTEMNQMYLSWRGERISYELMKISTYWVLTFSTVFMVDYFFFAQSFMSGTTMKGWLALSLSGLCGYRALLRSIMHSLRKAGFNTRRVAIVGAEKIGQRLAHTIDRAPWMGLELLGFYVEKPTDRTTIDQGARDFAIRGDFQQLIEDARAGYIDKVYITLNMSYEAQIKWLVQELSDTTTSVYIIPDVFMFHLLHARSESIDGLPSISIFDTPMDGASLIVKRIEDIVLASIILAMISIPMLIIAIGIKLTSPGPVFFKQKRYGMDGKPIEVWKFRSMKVMENGEKVTQATKNDQRITPFGSFLRRTSLDELPQFINVLRGEMSIVGPRPHAVAHNEQYRKLVQGYMLRHKVKPGITGWAQVNGWRGETDTLDKMQKRIEFDLDYIHHWSFWWDVKIICLTLVKGFINKNAY</sequence>
<feature type="transmembrane region" description="Helical" evidence="7">
    <location>
        <begin position="48"/>
        <end position="63"/>
    </location>
</feature>
<feature type="transmembrane region" description="Helical" evidence="7">
    <location>
        <begin position="21"/>
        <end position="42"/>
    </location>
</feature>
<evidence type="ECO:0000256" key="3">
    <source>
        <dbReference type="ARBA" id="ARBA00022679"/>
    </source>
</evidence>
<evidence type="ECO:0000256" key="7">
    <source>
        <dbReference type="SAM" id="Phobius"/>
    </source>
</evidence>
<keyword evidence="4 7" id="KW-0812">Transmembrane</keyword>
<feature type="transmembrane region" description="Helical" evidence="7">
    <location>
        <begin position="287"/>
        <end position="308"/>
    </location>
</feature>
<comment type="subcellular location">
    <subcellularLocation>
        <location evidence="1">Membrane</location>
        <topology evidence="1">Multi-pass membrane protein</topology>
    </subcellularLocation>
</comment>
<feature type="domain" description="Bacterial sugar transferase" evidence="8">
    <location>
        <begin position="282"/>
        <end position="464"/>
    </location>
</feature>
<proteinExistence type="inferred from homology"/>
<keyword evidence="3 9" id="KW-0808">Transferase</keyword>
<dbReference type="OrthoDB" id="9808602at2"/>
<dbReference type="NCBIfam" id="TIGR03025">
    <property type="entry name" value="EPS_sugtrans"/>
    <property type="match status" value="1"/>
</dbReference>
<dbReference type="Gene3D" id="3.40.50.720">
    <property type="entry name" value="NAD(P)-binding Rossmann-like Domain"/>
    <property type="match status" value="1"/>
</dbReference>
<evidence type="ECO:0000256" key="4">
    <source>
        <dbReference type="ARBA" id="ARBA00022692"/>
    </source>
</evidence>
<gene>
    <name evidence="9" type="ORF">IQ22_01046</name>
</gene>
<dbReference type="GO" id="GO:0009242">
    <property type="term" value="P:colanic acid biosynthetic process"/>
    <property type="evidence" value="ECO:0007669"/>
    <property type="project" value="TreeGrafter"/>
</dbReference>
<evidence type="ECO:0000256" key="1">
    <source>
        <dbReference type="ARBA" id="ARBA00004141"/>
    </source>
</evidence>
<dbReference type="GO" id="GO:0089702">
    <property type="term" value="F:undecaprenyl-phosphate glucose phosphotransferase activity"/>
    <property type="evidence" value="ECO:0007669"/>
    <property type="project" value="TreeGrafter"/>
</dbReference>
<dbReference type="GO" id="GO:0016020">
    <property type="term" value="C:membrane"/>
    <property type="evidence" value="ECO:0007669"/>
    <property type="project" value="UniProtKB-SubCell"/>
</dbReference>
<comment type="caution">
    <text evidence="9">The sequence shown here is derived from an EMBL/GenBank/DDBJ whole genome shotgun (WGS) entry which is preliminary data.</text>
</comment>
<dbReference type="EMBL" id="VLKY01000003">
    <property type="protein sequence ID" value="TWI56595.1"/>
    <property type="molecule type" value="Genomic_DNA"/>
</dbReference>
<feature type="transmembrane region" description="Helical" evidence="7">
    <location>
        <begin position="115"/>
        <end position="131"/>
    </location>
</feature>
<dbReference type="InterPro" id="IPR017473">
    <property type="entry name" value="Undecaprenyl-P_gluc_Ptfrase"/>
</dbReference>
<dbReference type="InterPro" id="IPR017475">
    <property type="entry name" value="EPS_sugar_tfrase"/>
</dbReference>
<dbReference type="InterPro" id="IPR003362">
    <property type="entry name" value="Bact_transf"/>
</dbReference>
<accession>A0A562QIQ4</accession>
<keyword evidence="10" id="KW-1185">Reference proteome</keyword>
<feature type="transmembrane region" description="Helical" evidence="7">
    <location>
        <begin position="84"/>
        <end position="103"/>
    </location>
</feature>
<evidence type="ECO:0000256" key="6">
    <source>
        <dbReference type="ARBA" id="ARBA00023136"/>
    </source>
</evidence>
<keyword evidence="5 7" id="KW-1133">Transmembrane helix</keyword>
<evidence type="ECO:0000256" key="2">
    <source>
        <dbReference type="ARBA" id="ARBA00006464"/>
    </source>
</evidence>
<dbReference type="NCBIfam" id="TIGR03023">
    <property type="entry name" value="WcaJ_sugtrans"/>
    <property type="match status" value="1"/>
</dbReference>
<dbReference type="Pfam" id="PF13727">
    <property type="entry name" value="CoA_binding_3"/>
    <property type="match status" value="1"/>
</dbReference>
<dbReference type="Proteomes" id="UP000316905">
    <property type="component" value="Unassembled WGS sequence"/>
</dbReference>
<reference evidence="9 10" key="1">
    <citation type="journal article" date="2015" name="Stand. Genomic Sci.">
        <title>Genomic Encyclopedia of Bacterial and Archaeal Type Strains, Phase III: the genomes of soil and plant-associated and newly described type strains.</title>
        <authorList>
            <person name="Whitman W.B."/>
            <person name="Woyke T."/>
            <person name="Klenk H.P."/>
            <person name="Zhou Y."/>
            <person name="Lilburn T.G."/>
            <person name="Beck B.J."/>
            <person name="De Vos P."/>
            <person name="Vandamme P."/>
            <person name="Eisen J.A."/>
            <person name="Garrity G."/>
            <person name="Hugenholtz P."/>
            <person name="Kyrpides N.C."/>
        </authorList>
    </citation>
    <scope>NUCLEOTIDE SEQUENCE [LARGE SCALE GENOMIC DNA]</scope>
    <source>
        <strain evidence="9 10">CGMCC 1.6858</strain>
    </source>
</reference>
<name>A0A562QIQ4_9PSED</name>
<protein>
    <submittedName>
        <fullName evidence="9">Putative colanic acid biosynthesis UDP-glucose lipid carrier transferase</fullName>
    </submittedName>
</protein>
<dbReference type="InterPro" id="IPR036291">
    <property type="entry name" value="NAD(P)-bd_dom_sf"/>
</dbReference>
<dbReference type="SUPFAM" id="SSF51735">
    <property type="entry name" value="NAD(P)-binding Rossmann-fold domains"/>
    <property type="match status" value="1"/>
</dbReference>
<evidence type="ECO:0000256" key="5">
    <source>
        <dbReference type="ARBA" id="ARBA00022989"/>
    </source>
</evidence>
<dbReference type="AlphaFoldDB" id="A0A562QIQ4"/>
<keyword evidence="6 7" id="KW-0472">Membrane</keyword>
<organism evidence="9 10">
    <name type="scientific">Pseudomonas duriflava</name>
    <dbReference type="NCBI Taxonomy" id="459528"/>
    <lineage>
        <taxon>Bacteria</taxon>
        <taxon>Pseudomonadati</taxon>
        <taxon>Pseudomonadota</taxon>
        <taxon>Gammaproteobacteria</taxon>
        <taxon>Pseudomonadales</taxon>
        <taxon>Pseudomonadaceae</taxon>
        <taxon>Pseudomonas</taxon>
    </lineage>
</organism>
<evidence type="ECO:0000313" key="9">
    <source>
        <dbReference type="EMBL" id="TWI56595.1"/>
    </source>
</evidence>
<dbReference type="PANTHER" id="PTHR30576:SF21">
    <property type="entry name" value="UDP-GLUCOSE:UNDECAPRENYL-PHOSPHATE GLUCOSE-1-PHOSPHATE TRANSFERASE"/>
    <property type="match status" value="1"/>
</dbReference>
<evidence type="ECO:0000313" key="10">
    <source>
        <dbReference type="Proteomes" id="UP000316905"/>
    </source>
</evidence>
<dbReference type="PANTHER" id="PTHR30576">
    <property type="entry name" value="COLANIC BIOSYNTHESIS UDP-GLUCOSE LIPID CARRIER TRANSFERASE"/>
    <property type="match status" value="1"/>
</dbReference>
<dbReference type="Pfam" id="PF02397">
    <property type="entry name" value="Bac_transf"/>
    <property type="match status" value="1"/>
</dbReference>
<dbReference type="RefSeq" id="WP_145139103.1">
    <property type="nucleotide sequence ID" value="NZ_VLKY01000003.1"/>
</dbReference>